<keyword evidence="2" id="KW-0812">Transmembrane</keyword>
<evidence type="ECO:0000256" key="2">
    <source>
        <dbReference type="SAM" id="Phobius"/>
    </source>
</evidence>
<gene>
    <name evidence="3" type="ORF">RFI_11597</name>
</gene>
<dbReference type="EMBL" id="ASPP01008443">
    <property type="protein sequence ID" value="ETO25541.1"/>
    <property type="molecule type" value="Genomic_DNA"/>
</dbReference>
<dbReference type="GO" id="GO:0046872">
    <property type="term" value="F:metal ion binding"/>
    <property type="evidence" value="ECO:0007669"/>
    <property type="project" value="UniProtKB-KW"/>
</dbReference>
<feature type="transmembrane region" description="Helical" evidence="2">
    <location>
        <begin position="206"/>
        <end position="229"/>
    </location>
</feature>
<evidence type="ECO:0000256" key="1">
    <source>
        <dbReference type="ARBA" id="ARBA00022723"/>
    </source>
</evidence>
<evidence type="ECO:0000313" key="4">
    <source>
        <dbReference type="Proteomes" id="UP000023152"/>
    </source>
</evidence>
<dbReference type="PANTHER" id="PTHR46594">
    <property type="entry name" value="P-TYPE CATION-TRANSPORTING ATPASE"/>
    <property type="match status" value="1"/>
</dbReference>
<sequence length="335" mass="38612">KTQVVEEEHKSVPKRSEAEETNTVTFLLEDMDEDVTTAKLLEEEILRRWPRLVSQAKTNVLTKHLVVKYYRTGGDLCCENATVRDIYHFLLNDMAYEEVVVLDSLMKERDEFRASQRREADKMYRKLKISCIFSIPIFILDMILPMVSMEVHEALLERPVFAQRPHLNWLGLVLLFLSIPVQFYVGKFFYKSAWVAFKHKRSNMSTLIAVGTTTAWVYGFIAVLFGFLSTAKDFPMKGGEQFFETATTIITIVWLGKWLQARAKGKTCEAIAKMMDLQESNAELLTIDQSGDVVGDAQLVSTELIIVGDIIKVRRGQRIPLDGYTSFEFFFFFFF</sequence>
<keyword evidence="4" id="KW-1185">Reference proteome</keyword>
<accession>X6NHQ9</accession>
<proteinExistence type="predicted"/>
<dbReference type="Proteomes" id="UP000023152">
    <property type="component" value="Unassembled WGS sequence"/>
</dbReference>
<keyword evidence="2" id="KW-1133">Transmembrane helix</keyword>
<evidence type="ECO:0000313" key="3">
    <source>
        <dbReference type="EMBL" id="ETO25541.1"/>
    </source>
</evidence>
<keyword evidence="1" id="KW-0479">Metal-binding</keyword>
<feature type="transmembrane region" description="Helical" evidence="2">
    <location>
        <begin position="167"/>
        <end position="185"/>
    </location>
</feature>
<feature type="non-terminal residue" evidence="3">
    <location>
        <position position="1"/>
    </location>
</feature>
<dbReference type="AlphaFoldDB" id="X6NHQ9"/>
<feature type="transmembrane region" description="Helical" evidence="2">
    <location>
        <begin position="127"/>
        <end position="147"/>
    </location>
</feature>
<dbReference type="PANTHER" id="PTHR46594:SF4">
    <property type="entry name" value="P-TYPE CATION-TRANSPORTING ATPASE"/>
    <property type="match status" value="1"/>
</dbReference>
<keyword evidence="2" id="KW-0472">Membrane</keyword>
<comment type="caution">
    <text evidence="3">The sequence shown here is derived from an EMBL/GenBank/DDBJ whole genome shotgun (WGS) entry which is preliminary data.</text>
</comment>
<dbReference type="Gene3D" id="2.70.150.10">
    <property type="entry name" value="Calcium-transporting ATPase, cytoplasmic transduction domain A"/>
    <property type="match status" value="1"/>
</dbReference>
<dbReference type="OrthoDB" id="421110at2759"/>
<name>X6NHQ9_RETFI</name>
<organism evidence="3 4">
    <name type="scientific">Reticulomyxa filosa</name>
    <dbReference type="NCBI Taxonomy" id="46433"/>
    <lineage>
        <taxon>Eukaryota</taxon>
        <taxon>Sar</taxon>
        <taxon>Rhizaria</taxon>
        <taxon>Retaria</taxon>
        <taxon>Foraminifera</taxon>
        <taxon>Monothalamids</taxon>
        <taxon>Reticulomyxidae</taxon>
        <taxon>Reticulomyxa</taxon>
    </lineage>
</organism>
<protein>
    <submittedName>
        <fullName evidence="3">Copper-transporting atpase p-type</fullName>
    </submittedName>
</protein>
<reference evidence="3 4" key="1">
    <citation type="journal article" date="2013" name="Curr. Biol.">
        <title>The Genome of the Foraminiferan Reticulomyxa filosa.</title>
        <authorList>
            <person name="Glockner G."/>
            <person name="Hulsmann N."/>
            <person name="Schleicher M."/>
            <person name="Noegel A.A."/>
            <person name="Eichinger L."/>
            <person name="Gallinger C."/>
            <person name="Pawlowski J."/>
            <person name="Sierra R."/>
            <person name="Euteneuer U."/>
            <person name="Pillet L."/>
            <person name="Moustafa A."/>
            <person name="Platzer M."/>
            <person name="Groth M."/>
            <person name="Szafranski K."/>
            <person name="Schliwa M."/>
        </authorList>
    </citation>
    <scope>NUCLEOTIDE SEQUENCE [LARGE SCALE GENOMIC DNA]</scope>
</reference>